<evidence type="ECO:0000313" key="9">
    <source>
        <dbReference type="Proteomes" id="UP000284785"/>
    </source>
</evidence>
<proteinExistence type="predicted"/>
<dbReference type="Proteomes" id="UP001217776">
    <property type="component" value="Unassembled WGS sequence"/>
</dbReference>
<dbReference type="InterPro" id="IPR032155">
    <property type="entry name" value="DUF4992"/>
</dbReference>
<dbReference type="GeneID" id="60927002"/>
<keyword evidence="1" id="KW-0732">Signal</keyword>
<dbReference type="Proteomes" id="UP000440614">
    <property type="component" value="Unassembled WGS sequence"/>
</dbReference>
<keyword evidence="7" id="KW-0449">Lipoprotein</keyword>
<sequence>MKSNRLFLRRRTRGLLFATLLFLLSSCTIGYHEDESFESDVKNATLESPQLENVKVELDATGENATIEWPVVHGAEGYEFSWYVVDDPENPIAVVEGEFIDGCSVELEVEEDTKYKFLIKTIGNKQFNNKDAEKACEISFSTLLETYASIPSGVDLTQWFIDNPLPETDMEPNEDGTLKELAYELEANGEYTISGPIDFGARKVTIRGNKINHSKITFGQSGRILTQNGLKIKFMDFYCNAMEKGSSDASLIGLSKTPNEQLKVSSGEYVIKDPIVIQFCNVYDLNRHLLYDSGKKYCVENFTVKASFIRCNQSNTIVYFNKGSFINITFKESTLCSTVQNGSYFAQVNGNRPNKITGYSNGTFNFYNCTVYNLAYSKDFTNWNSYRGQACLTLNFSRTIFVDCGKGDMTNKIMGNANMSRNFEYNTYWYNGSQSNDKYDTNTLDTDPGFINAANGDFTVTGASQLEKRTGDPRWLPLVEE</sequence>
<gene>
    <name evidence="8" type="ORF">DW780_07525</name>
    <name evidence="6" type="ORF">GAN91_04460</name>
    <name evidence="5" type="ORF">GAO51_01240</name>
    <name evidence="7" type="ORF">PO127_00160</name>
</gene>
<reference evidence="10 11" key="2">
    <citation type="journal article" date="2019" name="Nat. Med.">
        <title>A library of human gut bacterial isolates paired with longitudinal multiomics data enables mechanistic microbiome research.</title>
        <authorList>
            <person name="Poyet M."/>
            <person name="Groussin M."/>
            <person name="Gibbons S.M."/>
            <person name="Avila-Pacheco J."/>
            <person name="Jiang X."/>
            <person name="Kearney S.M."/>
            <person name="Perrotta A.R."/>
            <person name="Berdy B."/>
            <person name="Zhao S."/>
            <person name="Lieberman T.D."/>
            <person name="Swanson P.K."/>
            <person name="Smith M."/>
            <person name="Roesemann S."/>
            <person name="Alexander J.E."/>
            <person name="Rich S.A."/>
            <person name="Livny J."/>
            <person name="Vlamakis H."/>
            <person name="Clish C."/>
            <person name="Bullock K."/>
            <person name="Deik A."/>
            <person name="Scott J."/>
            <person name="Pierce K.A."/>
            <person name="Xavier R.J."/>
            <person name="Alm E.J."/>
        </authorList>
    </citation>
    <scope>NUCLEOTIDE SEQUENCE [LARGE SCALE GENOMIC DNA]</scope>
    <source>
        <strain evidence="6 10">BIOML-A162</strain>
        <strain evidence="5 11">BIOML-A188</strain>
    </source>
</reference>
<evidence type="ECO:0000313" key="8">
    <source>
        <dbReference type="EMBL" id="RHD89198.1"/>
    </source>
</evidence>
<dbReference type="EMBL" id="QSJP01000005">
    <property type="protein sequence ID" value="RHD89198.1"/>
    <property type="molecule type" value="Genomic_DNA"/>
</dbReference>
<evidence type="ECO:0000313" key="6">
    <source>
        <dbReference type="EMBL" id="KAB4486155.1"/>
    </source>
</evidence>
<dbReference type="EMBL" id="WCSY01000001">
    <property type="protein sequence ID" value="KAB4316127.1"/>
    <property type="molecule type" value="Genomic_DNA"/>
</dbReference>
<dbReference type="Pfam" id="PF16383">
    <property type="entry name" value="DUF4992"/>
    <property type="match status" value="1"/>
</dbReference>
<dbReference type="EMBL" id="WCRY01000003">
    <property type="protein sequence ID" value="KAB4486155.1"/>
    <property type="molecule type" value="Genomic_DNA"/>
</dbReference>
<feature type="chain" id="PRO_5002965620" evidence="1">
    <location>
        <begin position="31"/>
        <end position="481"/>
    </location>
</feature>
<dbReference type="RefSeq" id="WP_008765814.1">
    <property type="nucleotide sequence ID" value="NZ_BAABXH010000002.1"/>
</dbReference>
<dbReference type="InterPro" id="IPR032530">
    <property type="entry name" value="DUF4957"/>
</dbReference>
<dbReference type="InterPro" id="IPR011050">
    <property type="entry name" value="Pectin_lyase_fold/virulence"/>
</dbReference>
<evidence type="ECO:0000313" key="11">
    <source>
        <dbReference type="Proteomes" id="UP000440614"/>
    </source>
</evidence>
<feature type="domain" description="DUF5123" evidence="4">
    <location>
        <begin position="364"/>
        <end position="475"/>
    </location>
</feature>
<dbReference type="Pfam" id="PF16318">
    <property type="entry name" value="DUF4957"/>
    <property type="match status" value="1"/>
</dbReference>
<accession>A0A0P0F5N6</accession>
<evidence type="ECO:0000259" key="3">
    <source>
        <dbReference type="Pfam" id="PF16383"/>
    </source>
</evidence>
<feature type="domain" description="DUF4957" evidence="2">
    <location>
        <begin position="189"/>
        <end position="338"/>
    </location>
</feature>
<evidence type="ECO:0000313" key="10">
    <source>
        <dbReference type="Proteomes" id="UP000436858"/>
    </source>
</evidence>
<evidence type="ECO:0000256" key="1">
    <source>
        <dbReference type="SAM" id="SignalP"/>
    </source>
</evidence>
<comment type="caution">
    <text evidence="8">The sequence shown here is derived from an EMBL/GenBank/DDBJ whole genome shotgun (WGS) entry which is preliminary data.</text>
</comment>
<dbReference type="Pfam" id="PF17161">
    <property type="entry name" value="DUF5123"/>
    <property type="match status" value="1"/>
</dbReference>
<dbReference type="EMBL" id="JAQNVG010000001">
    <property type="protein sequence ID" value="MDC2234157.1"/>
    <property type="molecule type" value="Genomic_DNA"/>
</dbReference>
<feature type="signal peptide" evidence="1">
    <location>
        <begin position="1"/>
        <end position="30"/>
    </location>
</feature>
<evidence type="ECO:0000259" key="4">
    <source>
        <dbReference type="Pfam" id="PF17161"/>
    </source>
</evidence>
<name>A0A0P0F5N6_BACT4</name>
<dbReference type="KEGG" id="btho:Btheta7330_02641"/>
<dbReference type="Proteomes" id="UP000436858">
    <property type="component" value="Unassembled WGS sequence"/>
</dbReference>
<accession>C6IFR7</accession>
<evidence type="ECO:0000313" key="7">
    <source>
        <dbReference type="EMBL" id="MDC2234157.1"/>
    </source>
</evidence>
<evidence type="ECO:0000259" key="2">
    <source>
        <dbReference type="Pfam" id="PF16318"/>
    </source>
</evidence>
<dbReference type="SUPFAM" id="SSF51126">
    <property type="entry name" value="Pectin lyase-like"/>
    <property type="match status" value="1"/>
</dbReference>
<feature type="domain" description="DUF4992" evidence="3">
    <location>
        <begin position="1"/>
        <end position="188"/>
    </location>
</feature>
<evidence type="ECO:0000313" key="5">
    <source>
        <dbReference type="EMBL" id="KAB4316127.1"/>
    </source>
</evidence>
<dbReference type="Proteomes" id="UP000284785">
    <property type="component" value="Unassembled WGS sequence"/>
</dbReference>
<dbReference type="InterPro" id="IPR033427">
    <property type="entry name" value="DUF5123"/>
</dbReference>
<dbReference type="PROSITE" id="PS51257">
    <property type="entry name" value="PROKAR_LIPOPROTEIN"/>
    <property type="match status" value="1"/>
</dbReference>
<organism evidence="8 9">
    <name type="scientific">Bacteroides thetaiotaomicron</name>
    <dbReference type="NCBI Taxonomy" id="818"/>
    <lineage>
        <taxon>Bacteria</taxon>
        <taxon>Pseudomonadati</taxon>
        <taxon>Bacteroidota</taxon>
        <taxon>Bacteroidia</taxon>
        <taxon>Bacteroidales</taxon>
        <taxon>Bacteroidaceae</taxon>
        <taxon>Bacteroides</taxon>
    </lineage>
</organism>
<protein>
    <submittedName>
        <fullName evidence="8">DUF4957 domain-containing protein</fullName>
    </submittedName>
    <submittedName>
        <fullName evidence="7">DUF4992 family lipoprotein</fullName>
    </submittedName>
</protein>
<reference evidence="8 9" key="1">
    <citation type="submission" date="2018-08" db="EMBL/GenBank/DDBJ databases">
        <title>A genome reference for cultivated species of the human gut microbiota.</title>
        <authorList>
            <person name="Zou Y."/>
            <person name="Xue W."/>
            <person name="Luo G."/>
        </authorList>
    </citation>
    <scope>NUCLEOTIDE SEQUENCE [LARGE SCALE GENOMIC DNA]</scope>
    <source>
        <strain evidence="8 9">AM30-26</strain>
    </source>
</reference>
<dbReference type="AlphaFoldDB" id="A0A0P0F5N6"/>
<reference evidence="7" key="3">
    <citation type="submission" date="2022-10" db="EMBL/GenBank/DDBJ databases">
        <title>Human gut microbiome strain richness.</title>
        <authorList>
            <person name="Chen-Liaw A."/>
        </authorList>
    </citation>
    <scope>NUCLEOTIDE SEQUENCE</scope>
    <source>
        <strain evidence="7">1001283st1_A3_1001283B150304_161114</strain>
    </source>
</reference>